<keyword evidence="1" id="KW-1133">Transmembrane helix</keyword>
<dbReference type="EMBL" id="JBHTMV010000003">
    <property type="protein sequence ID" value="MFD1293208.1"/>
    <property type="molecule type" value="Genomic_DNA"/>
</dbReference>
<dbReference type="Proteomes" id="UP001597241">
    <property type="component" value="Unassembled WGS sequence"/>
</dbReference>
<keyword evidence="4" id="KW-1185">Reference proteome</keyword>
<reference evidence="4" key="1">
    <citation type="journal article" date="2019" name="Int. J. Syst. Evol. Microbiol.">
        <title>The Global Catalogue of Microorganisms (GCM) 10K type strain sequencing project: providing services to taxonomists for standard genome sequencing and annotation.</title>
        <authorList>
            <consortium name="The Broad Institute Genomics Platform"/>
            <consortium name="The Broad Institute Genome Sequencing Center for Infectious Disease"/>
            <person name="Wu L."/>
            <person name="Ma J."/>
        </authorList>
    </citation>
    <scope>NUCLEOTIDE SEQUENCE [LARGE SCALE GENOMIC DNA]</scope>
    <source>
        <strain evidence="4">CCUG 62221</strain>
    </source>
</reference>
<comment type="caution">
    <text evidence="3">The sequence shown here is derived from an EMBL/GenBank/DDBJ whole genome shotgun (WGS) entry which is preliminary data.</text>
</comment>
<keyword evidence="1" id="KW-0472">Membrane</keyword>
<accession>A0ABW3WM34</accession>
<dbReference type="PANTHER" id="PTHR28008:SF1">
    <property type="entry name" value="DOMAIN PROTEIN, PUTATIVE (AFU_ORTHOLOGUE AFUA_3G10980)-RELATED"/>
    <property type="match status" value="1"/>
</dbReference>
<dbReference type="NCBIfam" id="NF037970">
    <property type="entry name" value="vanZ_1"/>
    <property type="match status" value="1"/>
</dbReference>
<feature type="transmembrane region" description="Helical" evidence="1">
    <location>
        <begin position="35"/>
        <end position="54"/>
    </location>
</feature>
<feature type="transmembrane region" description="Helical" evidence="1">
    <location>
        <begin position="5"/>
        <end position="23"/>
    </location>
</feature>
<organism evidence="3 4">
    <name type="scientific">Lutibacter holmesii</name>
    <dbReference type="NCBI Taxonomy" id="1137985"/>
    <lineage>
        <taxon>Bacteria</taxon>
        <taxon>Pseudomonadati</taxon>
        <taxon>Bacteroidota</taxon>
        <taxon>Flavobacteriia</taxon>
        <taxon>Flavobacteriales</taxon>
        <taxon>Flavobacteriaceae</taxon>
        <taxon>Lutibacter</taxon>
    </lineage>
</organism>
<feature type="domain" description="VanZ-like" evidence="2">
    <location>
        <begin position="33"/>
        <end position="114"/>
    </location>
</feature>
<dbReference type="PANTHER" id="PTHR28008">
    <property type="entry name" value="DOMAIN PROTEIN, PUTATIVE (AFU_ORTHOLOGUE AFUA_3G10980)-RELATED"/>
    <property type="match status" value="1"/>
</dbReference>
<evidence type="ECO:0000313" key="4">
    <source>
        <dbReference type="Proteomes" id="UP001597241"/>
    </source>
</evidence>
<gene>
    <name evidence="3" type="ORF">ACFQ5N_05100</name>
</gene>
<evidence type="ECO:0000259" key="2">
    <source>
        <dbReference type="Pfam" id="PF04892"/>
    </source>
</evidence>
<dbReference type="Pfam" id="PF04892">
    <property type="entry name" value="VanZ"/>
    <property type="match status" value="1"/>
</dbReference>
<dbReference type="RefSeq" id="WP_386808309.1">
    <property type="nucleotide sequence ID" value="NZ_JBHTMV010000003.1"/>
</dbReference>
<feature type="transmembrane region" description="Helical" evidence="1">
    <location>
        <begin position="99"/>
        <end position="116"/>
    </location>
</feature>
<keyword evidence="1" id="KW-0812">Transmembrane</keyword>
<protein>
    <submittedName>
        <fullName evidence="3">VanZ family protein</fullName>
    </submittedName>
</protein>
<proteinExistence type="predicted"/>
<dbReference type="InterPro" id="IPR006976">
    <property type="entry name" value="VanZ-like"/>
</dbReference>
<sequence>MARNYFFYIALFFTVFITVGSLTSIPNAGVPKLTYFDKIVHTSAYFLLTTSWLIGVKISRTSLKNAFSIAFLVFVYGIIIEVLQGAITNQRQADIYDVLANFIGVSTAFIVFVYFLQKKLNEIKNILAKVILKLLN</sequence>
<evidence type="ECO:0000256" key="1">
    <source>
        <dbReference type="SAM" id="Phobius"/>
    </source>
</evidence>
<name>A0ABW3WM34_9FLAO</name>
<feature type="transmembrane region" description="Helical" evidence="1">
    <location>
        <begin position="66"/>
        <end position="87"/>
    </location>
</feature>
<evidence type="ECO:0000313" key="3">
    <source>
        <dbReference type="EMBL" id="MFD1293208.1"/>
    </source>
</evidence>